<reference evidence="2 3" key="1">
    <citation type="submission" date="2016-10" db="EMBL/GenBank/DDBJ databases">
        <authorList>
            <person name="Varghese N."/>
            <person name="Submissions S."/>
        </authorList>
    </citation>
    <scope>NUCLEOTIDE SEQUENCE [LARGE SCALE GENOMIC DNA]</scope>
    <source>
        <strain evidence="2 3">GAS524</strain>
    </source>
</reference>
<feature type="region of interest" description="Disordered" evidence="1">
    <location>
        <begin position="96"/>
        <end position="115"/>
    </location>
</feature>
<protein>
    <submittedName>
        <fullName evidence="2">Uncharacterized protein</fullName>
    </submittedName>
</protein>
<evidence type="ECO:0000313" key="2">
    <source>
        <dbReference type="EMBL" id="SDK45416.1"/>
    </source>
</evidence>
<feature type="compositionally biased region" description="Polar residues" evidence="1">
    <location>
        <begin position="98"/>
        <end position="115"/>
    </location>
</feature>
<keyword evidence="3" id="KW-1185">Reference proteome</keyword>
<proteinExistence type="predicted"/>
<evidence type="ECO:0000256" key="1">
    <source>
        <dbReference type="SAM" id="MobiDB-lite"/>
    </source>
</evidence>
<sequence>MRTVLEVGPGALSEYYDWMKDAAQGDVLVYWSGDLQFDRQVVIPDGDALRTADRQRITALNVVAERVLEDAEDGLLCLTQKRLGASVYEYRATRRRQSFGSSETSVLPNEQLVTA</sequence>
<name>A0ABY0QHH4_9BRAD</name>
<dbReference type="RefSeq" id="WP_091977352.1">
    <property type="nucleotide sequence ID" value="NZ_LT629693.1"/>
</dbReference>
<organism evidence="2 3">
    <name type="scientific">Bradyrhizobium ottawaense</name>
    <dbReference type="NCBI Taxonomy" id="931866"/>
    <lineage>
        <taxon>Bacteria</taxon>
        <taxon>Pseudomonadati</taxon>
        <taxon>Pseudomonadota</taxon>
        <taxon>Alphaproteobacteria</taxon>
        <taxon>Hyphomicrobiales</taxon>
        <taxon>Nitrobacteraceae</taxon>
        <taxon>Bradyrhizobium</taxon>
    </lineage>
</organism>
<accession>A0ABY0QHH4</accession>
<gene>
    <name evidence="2" type="ORF">SAMN05444163_8149</name>
</gene>
<dbReference type="EMBL" id="LT629693">
    <property type="protein sequence ID" value="SDK45416.1"/>
    <property type="molecule type" value="Genomic_DNA"/>
</dbReference>
<dbReference type="Proteomes" id="UP000198803">
    <property type="component" value="Chromosome I"/>
</dbReference>
<evidence type="ECO:0000313" key="3">
    <source>
        <dbReference type="Proteomes" id="UP000198803"/>
    </source>
</evidence>